<reference evidence="1" key="1">
    <citation type="journal article" date="2021" name="Proc. Natl. Acad. Sci. U.S.A.">
        <title>A Catalog of Tens of Thousands of Viruses from Human Metagenomes Reveals Hidden Associations with Chronic Diseases.</title>
        <authorList>
            <person name="Tisza M.J."/>
            <person name="Buck C.B."/>
        </authorList>
    </citation>
    <scope>NUCLEOTIDE SEQUENCE</scope>
    <source>
        <strain evidence="1">CtLnO19</strain>
    </source>
</reference>
<evidence type="ECO:0000313" key="1">
    <source>
        <dbReference type="EMBL" id="DAE00370.1"/>
    </source>
</evidence>
<evidence type="ECO:0008006" key="2">
    <source>
        <dbReference type="Google" id="ProtNLM"/>
    </source>
</evidence>
<dbReference type="EMBL" id="BK015301">
    <property type="protein sequence ID" value="DAE00370.1"/>
    <property type="molecule type" value="Genomic_DNA"/>
</dbReference>
<proteinExistence type="predicted"/>
<sequence>MQENTNSRLPEDMSTEAFDYYFKVYLDKVIGLVHTLQIKSHKQAEDLNEIVLKKTANLRAVNPHDYRTWKYYKNLAGEYHETDKMIRVISMDTIEEIDFTKENLAYHKNTYAEYSYGTHKYEELIAKHPDQELLIKGILNPCNIDEAIRAKDGTILSYDKSFVEQNEYSLMERLQEWVYGYFKRWYQGQYNLDNRYYNLTFMGILYTKLVDVILALRLESVFTNEAHSYHYRRYLASHGFLDFYLDQMSLKQILIFYKNIRWVEKNIGHHFTQQWLIKNVLTLRNLPLSEYNFIQDDANLLDDPKLRITPKFEKVSLNGLESIDPQVDTLSLPKMLDKEDKETFYNPTERGDIDSLAYDDLTRSKNSYLKTKVLESKAIDYNNSEQFILENVLLDYWIEMVRRDLYRAYVIINHPKSGESVPLSGLNALLLFTVAVFKMNKIQEECIPDYVVGLVPRKTRPSHEDIRKVIPDNTLVSNEWIEFLRKSFTPMSPVMTTIDFYEQANAQFKLINNLINLANKDEHIDARSYKNASVYQLYTTQVVSFRKPGLMNFHDFLHSIAFDTRNFDVDDWAKVADDIWKKATGLSNIKVGSLYNTHKAMIQLLTKLSSYSVQYIKEINDKPISATNMIGIRVNSEKKSKLDLRFRNNDSAVQIVDDDTKGLEDIHSVNDTNAAVRVKEFINHSIISFDIDVSVKDLDGKSQISLSRDIRTGSACFSVGDNLDGVDNPLNLPNIPGMRSWLLMDNKLKRRIVDQFDTNLVWDKTSSNTEVPKEPIAWNMSSNEIDGLDYTKGDGTDREYRAKKLSVDETIDGFRGIKP</sequence>
<accession>A0A8S5P078</accession>
<organism evidence="1">
    <name type="scientific">Myoviridae sp. ctLnO19</name>
    <dbReference type="NCBI Taxonomy" id="2825085"/>
    <lineage>
        <taxon>Viruses</taxon>
        <taxon>Duplodnaviria</taxon>
        <taxon>Heunggongvirae</taxon>
        <taxon>Uroviricota</taxon>
        <taxon>Caudoviricetes</taxon>
    </lineage>
</organism>
<protein>
    <recommendedName>
        <fullName evidence="2">Virion structural protein</fullName>
    </recommendedName>
</protein>
<name>A0A8S5P078_9CAUD</name>